<sequence>LALNASIESARAGEAGRGFAVVAQQIRQLAEQTKSFTEEITKITDELNANANTVVNTISGSIEATDQQSEKILAASETFEQLKQNIGSTGFPGRRSKSPHSGLVRIQ</sequence>
<name>K1SRR2_9ZZZZ</name>
<proteinExistence type="predicted"/>
<dbReference type="Pfam" id="PF00015">
    <property type="entry name" value="MCPsignal"/>
    <property type="match status" value="1"/>
</dbReference>
<feature type="domain" description="Methyl-accepting transducer" evidence="3">
    <location>
        <begin position="1"/>
        <end position="82"/>
    </location>
</feature>
<accession>K1SRR2</accession>
<evidence type="ECO:0000259" key="3">
    <source>
        <dbReference type="PROSITE" id="PS50111"/>
    </source>
</evidence>
<reference evidence="4" key="1">
    <citation type="journal article" date="2013" name="Environ. Microbiol.">
        <title>Microbiota from the distal guts of lean and obese adolescents exhibit partial functional redundancy besides clear differences in community structure.</title>
        <authorList>
            <person name="Ferrer M."/>
            <person name="Ruiz A."/>
            <person name="Lanza F."/>
            <person name="Haange S.B."/>
            <person name="Oberbach A."/>
            <person name="Till H."/>
            <person name="Bargiela R."/>
            <person name="Campoy C."/>
            <person name="Segura M.T."/>
            <person name="Richter M."/>
            <person name="von Bergen M."/>
            <person name="Seifert J."/>
            <person name="Suarez A."/>
        </authorList>
    </citation>
    <scope>NUCLEOTIDE SEQUENCE</scope>
</reference>
<dbReference type="PANTHER" id="PTHR32089:SF112">
    <property type="entry name" value="LYSOZYME-LIKE PROTEIN-RELATED"/>
    <property type="match status" value="1"/>
</dbReference>
<dbReference type="GO" id="GO:0007165">
    <property type="term" value="P:signal transduction"/>
    <property type="evidence" value="ECO:0007669"/>
    <property type="project" value="UniProtKB-KW"/>
</dbReference>
<organism evidence="4">
    <name type="scientific">human gut metagenome</name>
    <dbReference type="NCBI Taxonomy" id="408170"/>
    <lineage>
        <taxon>unclassified sequences</taxon>
        <taxon>metagenomes</taxon>
        <taxon>organismal metagenomes</taxon>
    </lineage>
</organism>
<dbReference type="GO" id="GO:0016020">
    <property type="term" value="C:membrane"/>
    <property type="evidence" value="ECO:0007669"/>
    <property type="project" value="InterPro"/>
</dbReference>
<keyword evidence="4" id="KW-0675">Receptor</keyword>
<dbReference type="SUPFAM" id="SSF58104">
    <property type="entry name" value="Methyl-accepting chemotaxis protein (MCP) signaling domain"/>
    <property type="match status" value="1"/>
</dbReference>
<protein>
    <submittedName>
        <fullName evidence="4">Protein containing Chemotaxis methyl-accepting receptor, signaling domain protein</fullName>
    </submittedName>
</protein>
<dbReference type="InterPro" id="IPR004089">
    <property type="entry name" value="MCPsignal_dom"/>
</dbReference>
<keyword evidence="1" id="KW-0807">Transducer</keyword>
<dbReference type="EMBL" id="AJWY01012437">
    <property type="protein sequence ID" value="EKC49946.1"/>
    <property type="molecule type" value="Genomic_DNA"/>
</dbReference>
<dbReference type="PROSITE" id="PS50111">
    <property type="entry name" value="CHEMOTAXIS_TRANSDUC_2"/>
    <property type="match status" value="1"/>
</dbReference>
<gene>
    <name evidence="4" type="ORF">LEA_18140</name>
</gene>
<evidence type="ECO:0000256" key="2">
    <source>
        <dbReference type="SAM" id="MobiDB-lite"/>
    </source>
</evidence>
<dbReference type="Gene3D" id="1.10.287.950">
    <property type="entry name" value="Methyl-accepting chemotaxis protein"/>
    <property type="match status" value="1"/>
</dbReference>
<dbReference type="PANTHER" id="PTHR32089">
    <property type="entry name" value="METHYL-ACCEPTING CHEMOTAXIS PROTEIN MCPB"/>
    <property type="match status" value="1"/>
</dbReference>
<comment type="caution">
    <text evidence="4">The sequence shown here is derived from an EMBL/GenBank/DDBJ whole genome shotgun (WGS) entry which is preliminary data.</text>
</comment>
<evidence type="ECO:0000313" key="4">
    <source>
        <dbReference type="EMBL" id="EKC49946.1"/>
    </source>
</evidence>
<evidence type="ECO:0000256" key="1">
    <source>
        <dbReference type="ARBA" id="ARBA00023224"/>
    </source>
</evidence>
<dbReference type="AlphaFoldDB" id="K1SRR2"/>
<feature type="non-terminal residue" evidence="4">
    <location>
        <position position="1"/>
    </location>
</feature>
<feature type="region of interest" description="Disordered" evidence="2">
    <location>
        <begin position="86"/>
        <end position="107"/>
    </location>
</feature>